<protein>
    <submittedName>
        <fullName evidence="2">Uncharacterized protein</fullName>
    </submittedName>
</protein>
<sequence length="129" mass="14326">MVYVHVGSGSVGVHCVSWGIPLYHILLAISIHIPWHMQHAGCSASRGGLQPSLLPFSLLSFLLSSRSFLLHQPPRLFPSTIPGNIVVIYVILCSCPWSYSTLFSDHLFPFSYFHNQTCLNGSSLRSFHS</sequence>
<dbReference type="EMBL" id="KV448138">
    <property type="protein sequence ID" value="OAX43398.1"/>
    <property type="molecule type" value="Genomic_DNA"/>
</dbReference>
<dbReference type="AlphaFoldDB" id="A0A1B7NER4"/>
<dbReference type="InParanoid" id="A0A1B7NER4"/>
<evidence type="ECO:0000313" key="2">
    <source>
        <dbReference type="EMBL" id="OAX43398.1"/>
    </source>
</evidence>
<keyword evidence="1" id="KW-1133">Transmembrane helix</keyword>
<feature type="transmembrane region" description="Helical" evidence="1">
    <location>
        <begin position="12"/>
        <end position="33"/>
    </location>
</feature>
<keyword evidence="1" id="KW-0812">Transmembrane</keyword>
<evidence type="ECO:0000313" key="3">
    <source>
        <dbReference type="Proteomes" id="UP000092154"/>
    </source>
</evidence>
<dbReference type="Proteomes" id="UP000092154">
    <property type="component" value="Unassembled WGS sequence"/>
</dbReference>
<feature type="transmembrane region" description="Helical" evidence="1">
    <location>
        <begin position="81"/>
        <end position="99"/>
    </location>
</feature>
<keyword evidence="3" id="KW-1185">Reference proteome</keyword>
<organism evidence="2 3">
    <name type="scientific">Rhizopogon vinicolor AM-OR11-026</name>
    <dbReference type="NCBI Taxonomy" id="1314800"/>
    <lineage>
        <taxon>Eukaryota</taxon>
        <taxon>Fungi</taxon>
        <taxon>Dikarya</taxon>
        <taxon>Basidiomycota</taxon>
        <taxon>Agaricomycotina</taxon>
        <taxon>Agaricomycetes</taxon>
        <taxon>Agaricomycetidae</taxon>
        <taxon>Boletales</taxon>
        <taxon>Suillineae</taxon>
        <taxon>Rhizopogonaceae</taxon>
        <taxon>Rhizopogon</taxon>
    </lineage>
</organism>
<keyword evidence="1" id="KW-0472">Membrane</keyword>
<proteinExistence type="predicted"/>
<gene>
    <name evidence="2" type="ORF">K503DRAFT_154104</name>
</gene>
<reference evidence="2 3" key="1">
    <citation type="submission" date="2016-06" db="EMBL/GenBank/DDBJ databases">
        <title>Comparative genomics of the ectomycorrhizal sister species Rhizopogon vinicolor and Rhizopogon vesiculosus (Basidiomycota: Boletales) reveals a divergence of the mating type B locus.</title>
        <authorList>
            <consortium name="DOE Joint Genome Institute"/>
            <person name="Mujic A.B."/>
            <person name="Kuo A."/>
            <person name="Tritt A."/>
            <person name="Lipzen A."/>
            <person name="Chen C."/>
            <person name="Johnson J."/>
            <person name="Sharma A."/>
            <person name="Barry K."/>
            <person name="Grigoriev I.V."/>
            <person name="Spatafora J.W."/>
        </authorList>
    </citation>
    <scope>NUCLEOTIDE SEQUENCE [LARGE SCALE GENOMIC DNA]</scope>
    <source>
        <strain evidence="2 3">AM-OR11-026</strain>
    </source>
</reference>
<name>A0A1B7NER4_9AGAM</name>
<feature type="transmembrane region" description="Helical" evidence="1">
    <location>
        <begin position="53"/>
        <end position="69"/>
    </location>
</feature>
<accession>A0A1B7NER4</accession>
<evidence type="ECO:0000256" key="1">
    <source>
        <dbReference type="SAM" id="Phobius"/>
    </source>
</evidence>
<dbReference type="OrthoDB" id="10578724at2759"/>